<dbReference type="RefSeq" id="WP_187706436.1">
    <property type="nucleotide sequence ID" value="NZ_CP060822.1"/>
</dbReference>
<dbReference type="KEGG" id="ccur:IAR63_02310"/>
<organism evidence="5 6">
    <name type="scientific">Cylindrospermopsis curvispora GIHE-G1</name>
    <dbReference type="NCBI Taxonomy" id="2666332"/>
    <lineage>
        <taxon>Bacteria</taxon>
        <taxon>Bacillati</taxon>
        <taxon>Cyanobacteriota</taxon>
        <taxon>Cyanophyceae</taxon>
        <taxon>Nostocales</taxon>
        <taxon>Aphanizomenonaceae</taxon>
        <taxon>Cylindrospermopsis</taxon>
    </lineage>
</organism>
<dbReference type="InterPro" id="IPR001296">
    <property type="entry name" value="Glyco_trans_1"/>
</dbReference>
<evidence type="ECO:0000259" key="4">
    <source>
        <dbReference type="Pfam" id="PF13439"/>
    </source>
</evidence>
<evidence type="ECO:0000313" key="5">
    <source>
        <dbReference type="EMBL" id="QNP29947.1"/>
    </source>
</evidence>
<gene>
    <name evidence="5" type="ORF">IAR63_02310</name>
</gene>
<name>A0A7H0F1N1_9CYAN</name>
<dbReference type="PANTHER" id="PTHR12526">
    <property type="entry name" value="GLYCOSYLTRANSFERASE"/>
    <property type="match status" value="1"/>
</dbReference>
<evidence type="ECO:0000256" key="1">
    <source>
        <dbReference type="ARBA" id="ARBA00022676"/>
    </source>
</evidence>
<accession>A0A7H0F1N1</accession>
<dbReference type="AlphaFoldDB" id="A0A7H0F1N1"/>
<keyword evidence="2 5" id="KW-0808">Transferase</keyword>
<dbReference type="InterPro" id="IPR028098">
    <property type="entry name" value="Glyco_trans_4-like_N"/>
</dbReference>
<dbReference type="EMBL" id="CP060822">
    <property type="protein sequence ID" value="QNP29947.1"/>
    <property type="molecule type" value="Genomic_DNA"/>
</dbReference>
<evidence type="ECO:0000259" key="3">
    <source>
        <dbReference type="Pfam" id="PF00534"/>
    </source>
</evidence>
<feature type="domain" description="Glycosyltransferase subfamily 4-like N-terminal" evidence="4">
    <location>
        <begin position="15"/>
        <end position="171"/>
    </location>
</feature>
<dbReference type="PANTHER" id="PTHR12526:SF510">
    <property type="entry name" value="D-INOSITOL 3-PHOSPHATE GLYCOSYLTRANSFERASE"/>
    <property type="match status" value="1"/>
</dbReference>
<dbReference type="GO" id="GO:0016757">
    <property type="term" value="F:glycosyltransferase activity"/>
    <property type="evidence" value="ECO:0007669"/>
    <property type="project" value="UniProtKB-KW"/>
</dbReference>
<keyword evidence="6" id="KW-1185">Reference proteome</keyword>
<evidence type="ECO:0000256" key="2">
    <source>
        <dbReference type="ARBA" id="ARBA00022679"/>
    </source>
</evidence>
<dbReference type="Pfam" id="PF00534">
    <property type="entry name" value="Glycos_transf_1"/>
    <property type="match status" value="1"/>
</dbReference>
<keyword evidence="1" id="KW-0328">Glycosyltransferase</keyword>
<feature type="domain" description="Glycosyl transferase family 1" evidence="3">
    <location>
        <begin position="269"/>
        <end position="414"/>
    </location>
</feature>
<proteinExistence type="predicted"/>
<sequence>MKIIHLPFCFHPDPMGGTEIYVEALARELTKQGITNIIAAPAATNQSYIYNQTPVRRFAISPQVKHLKEIYGQGDELGAMEFSKILDAEQPDLIHLHAFTRGVSLRLVRLAKSRGIPVIFTYHTPTVSCQRGTLLQWGNQVCSGQIQLSQCTACTLQGLGISSSTAQIISNLPPIVGATLTRIGLSGGIWTALQMRELVNSRTQAFQSLMLEVDHIIAVCDWVKKVLILNQVPQQKIVVIRQGLCQELLLETGEFSPLSSLVSGVPLRLVFFGRLDPTKGIDILIQAFIAHPQLNATLDIYGICQSTSGDSYQAKIQHLSRNDHRINWKTPVLPAQVVKTMKNYDLLVVPSQWLETGPMVVLEAFAAGIPVIGSNLGGIGELVEHHVNGILVEAGCIKAWGQELQFLCDNREQLGRLQSGITPPPTMEMVAQKMKLIYQKTGAKN</sequence>
<reference evidence="5 6" key="1">
    <citation type="submission" date="2020-08" db="EMBL/GenBank/DDBJ databases">
        <title>Complete genome sequence of Raphidiopsis curvispora isolated from drinking water reservoir in South Korea.</title>
        <authorList>
            <person name="Jeong J."/>
        </authorList>
    </citation>
    <scope>NUCLEOTIDE SEQUENCE [LARGE SCALE GENOMIC DNA]</scope>
    <source>
        <strain evidence="5 6">GIHE-G1</strain>
    </source>
</reference>
<dbReference type="Pfam" id="PF13439">
    <property type="entry name" value="Glyco_transf_4"/>
    <property type="match status" value="1"/>
</dbReference>
<dbReference type="Gene3D" id="3.40.50.2000">
    <property type="entry name" value="Glycogen Phosphorylase B"/>
    <property type="match status" value="3"/>
</dbReference>
<evidence type="ECO:0000313" key="6">
    <source>
        <dbReference type="Proteomes" id="UP000516013"/>
    </source>
</evidence>
<dbReference type="Proteomes" id="UP000516013">
    <property type="component" value="Chromosome"/>
</dbReference>
<protein>
    <submittedName>
        <fullName evidence="5">Glycosyltransferase</fullName>
    </submittedName>
</protein>
<dbReference type="SUPFAM" id="SSF53756">
    <property type="entry name" value="UDP-Glycosyltransferase/glycogen phosphorylase"/>
    <property type="match status" value="1"/>
</dbReference>